<dbReference type="Gramene" id="evm.model.02.291">
    <property type="protein sequence ID" value="cds.evm.model.02.291"/>
    <property type="gene ID" value="evm.TU.02.291"/>
</dbReference>
<protein>
    <submittedName>
        <fullName evidence="2">Uncharacterized protein</fullName>
    </submittedName>
</protein>
<dbReference type="EMBL" id="UZAU01000094">
    <property type="status" value="NOT_ANNOTATED_CDS"/>
    <property type="molecule type" value="Genomic_DNA"/>
</dbReference>
<dbReference type="EnsemblPlants" id="evm.model.02.291">
    <property type="protein sequence ID" value="cds.evm.model.02.291"/>
    <property type="gene ID" value="evm.TU.02.291"/>
</dbReference>
<feature type="region of interest" description="Disordered" evidence="1">
    <location>
        <begin position="258"/>
        <end position="279"/>
    </location>
</feature>
<keyword evidence="3" id="KW-1185">Reference proteome</keyword>
<evidence type="ECO:0000256" key="1">
    <source>
        <dbReference type="SAM" id="MobiDB-lite"/>
    </source>
</evidence>
<name>A0A803NZ94_CANSA</name>
<proteinExistence type="predicted"/>
<dbReference type="AlphaFoldDB" id="A0A803NZ94"/>
<organism evidence="2 3">
    <name type="scientific">Cannabis sativa</name>
    <name type="common">Hemp</name>
    <name type="synonym">Marijuana</name>
    <dbReference type="NCBI Taxonomy" id="3483"/>
    <lineage>
        <taxon>Eukaryota</taxon>
        <taxon>Viridiplantae</taxon>
        <taxon>Streptophyta</taxon>
        <taxon>Embryophyta</taxon>
        <taxon>Tracheophyta</taxon>
        <taxon>Spermatophyta</taxon>
        <taxon>Magnoliopsida</taxon>
        <taxon>eudicotyledons</taxon>
        <taxon>Gunneridae</taxon>
        <taxon>Pentapetalae</taxon>
        <taxon>rosids</taxon>
        <taxon>fabids</taxon>
        <taxon>Rosales</taxon>
        <taxon>Cannabaceae</taxon>
        <taxon>Cannabis</taxon>
    </lineage>
</organism>
<accession>A0A803NZ94</accession>
<reference evidence="2" key="1">
    <citation type="submission" date="2018-11" db="EMBL/GenBank/DDBJ databases">
        <authorList>
            <person name="Grassa J C."/>
        </authorList>
    </citation>
    <scope>NUCLEOTIDE SEQUENCE [LARGE SCALE GENOMIC DNA]</scope>
</reference>
<evidence type="ECO:0000313" key="3">
    <source>
        <dbReference type="Proteomes" id="UP000596661"/>
    </source>
</evidence>
<reference evidence="2" key="2">
    <citation type="submission" date="2021-03" db="UniProtKB">
        <authorList>
            <consortium name="EnsemblPlants"/>
        </authorList>
    </citation>
    <scope>IDENTIFICATION</scope>
</reference>
<evidence type="ECO:0000313" key="2">
    <source>
        <dbReference type="EnsemblPlants" id="cds.evm.model.02.291"/>
    </source>
</evidence>
<sequence>MDDTRTLIQTVWKGSTPMQEYLREKKNWSDILALTSDPYPEAHLVANMLSGLDAEYLSIMNFNGGGRFSGSQGSLGRSLGRGRINGPRPTCQVCGNDNLFADSGASNHITSEASNQNQKQEYNGKETVVVSNGNKSMAIHNTSWSSLHMSFDDLPTSPNPTNHSQHPAKAHPDLATPTTLSYFTSLGLGLAREQPHDFENFDNFQPIPATIPIPITHPMVTQAKVGIFNPHILPSQIKVDALNTTELDSVEAALQHPGWNKSMDTERNKTWDLLPPSPL</sequence>
<dbReference type="Proteomes" id="UP000596661">
    <property type="component" value="Chromosome 2"/>
</dbReference>